<proteinExistence type="inferred from homology"/>
<dbReference type="InterPro" id="IPR050925">
    <property type="entry name" value="Rhomboid_protease_S54"/>
</dbReference>
<reference evidence="9 10" key="1">
    <citation type="journal article" date="2023" name="Plants (Basel)">
        <title>Bridging the Gap: Combining Genomics and Transcriptomics Approaches to Understand Stylosanthes scabra, an Orphan Legume from the Brazilian Caatinga.</title>
        <authorList>
            <person name="Ferreira-Neto J.R.C."/>
            <person name="da Silva M.D."/>
            <person name="Binneck E."/>
            <person name="de Melo N.F."/>
            <person name="da Silva R.H."/>
            <person name="de Melo A.L.T.M."/>
            <person name="Pandolfi V."/>
            <person name="Bustamante F.O."/>
            <person name="Brasileiro-Vidal A.C."/>
            <person name="Benko-Iseppon A.M."/>
        </authorList>
    </citation>
    <scope>NUCLEOTIDE SEQUENCE [LARGE SCALE GENOMIC DNA]</scope>
    <source>
        <tissue evidence="9">Leaves</tissue>
    </source>
</reference>
<dbReference type="PANTHER" id="PTHR43731">
    <property type="entry name" value="RHOMBOID PROTEASE"/>
    <property type="match status" value="1"/>
</dbReference>
<dbReference type="SUPFAM" id="SSF144091">
    <property type="entry name" value="Rhomboid-like"/>
    <property type="match status" value="1"/>
</dbReference>
<comment type="caution">
    <text evidence="9">The sequence shown here is derived from an EMBL/GenBank/DDBJ whole genome shotgun (WGS) entry which is preliminary data.</text>
</comment>
<organism evidence="9 10">
    <name type="scientific">Stylosanthes scabra</name>
    <dbReference type="NCBI Taxonomy" id="79078"/>
    <lineage>
        <taxon>Eukaryota</taxon>
        <taxon>Viridiplantae</taxon>
        <taxon>Streptophyta</taxon>
        <taxon>Embryophyta</taxon>
        <taxon>Tracheophyta</taxon>
        <taxon>Spermatophyta</taxon>
        <taxon>Magnoliopsida</taxon>
        <taxon>eudicotyledons</taxon>
        <taxon>Gunneridae</taxon>
        <taxon>Pentapetalae</taxon>
        <taxon>rosids</taxon>
        <taxon>fabids</taxon>
        <taxon>Fabales</taxon>
        <taxon>Fabaceae</taxon>
        <taxon>Papilionoideae</taxon>
        <taxon>50 kb inversion clade</taxon>
        <taxon>dalbergioids sensu lato</taxon>
        <taxon>Dalbergieae</taxon>
        <taxon>Pterocarpus clade</taxon>
        <taxon>Stylosanthes</taxon>
    </lineage>
</organism>
<accession>A0ABU6S910</accession>
<evidence type="ECO:0000256" key="5">
    <source>
        <dbReference type="ARBA" id="ARBA00022989"/>
    </source>
</evidence>
<evidence type="ECO:0000256" key="3">
    <source>
        <dbReference type="ARBA" id="ARBA00022692"/>
    </source>
</evidence>
<dbReference type="InterPro" id="IPR022764">
    <property type="entry name" value="Peptidase_S54_rhomboid_dom"/>
</dbReference>
<dbReference type="InterPro" id="IPR035952">
    <property type="entry name" value="Rhomboid-like_sf"/>
</dbReference>
<dbReference type="EMBL" id="JASCZI010060485">
    <property type="protein sequence ID" value="MED6132704.1"/>
    <property type="molecule type" value="Genomic_DNA"/>
</dbReference>
<comment type="subcellular location">
    <subcellularLocation>
        <location evidence="1">Membrane</location>
        <topology evidence="1">Multi-pass membrane protein</topology>
    </subcellularLocation>
</comment>
<evidence type="ECO:0000256" key="1">
    <source>
        <dbReference type="ARBA" id="ARBA00004141"/>
    </source>
</evidence>
<evidence type="ECO:0000259" key="8">
    <source>
        <dbReference type="Pfam" id="PF01694"/>
    </source>
</evidence>
<feature type="transmembrane region" description="Helical" evidence="7">
    <location>
        <begin position="180"/>
        <end position="198"/>
    </location>
</feature>
<dbReference type="PANTHER" id="PTHR43731:SF14">
    <property type="entry name" value="PRESENILIN-ASSOCIATED RHOMBOID-LIKE PROTEIN, MITOCHONDRIAL"/>
    <property type="match status" value="1"/>
</dbReference>
<evidence type="ECO:0000313" key="9">
    <source>
        <dbReference type="EMBL" id="MED6132704.1"/>
    </source>
</evidence>
<dbReference type="Proteomes" id="UP001341840">
    <property type="component" value="Unassembled WGS sequence"/>
</dbReference>
<evidence type="ECO:0000256" key="4">
    <source>
        <dbReference type="ARBA" id="ARBA00022801"/>
    </source>
</evidence>
<keyword evidence="5 7" id="KW-1133">Transmembrane helix</keyword>
<gene>
    <name evidence="9" type="ORF">PIB30_021392</name>
</gene>
<name>A0ABU6S910_9FABA</name>
<keyword evidence="3 7" id="KW-0812">Transmembrane</keyword>
<evidence type="ECO:0000313" key="10">
    <source>
        <dbReference type="Proteomes" id="UP001341840"/>
    </source>
</evidence>
<dbReference type="Gene3D" id="1.20.1540.10">
    <property type="entry name" value="Rhomboid-like"/>
    <property type="match status" value="1"/>
</dbReference>
<sequence length="243" mass="27956">MQSLLSKLVKNHPHRRHHHLHLSATLRQPQQLVHVFLCLQEIDDRHHLLTLIFTANSIVFYEQISLDNFKSERFHTLITNAFSHMDIDHIFTNMCGLCFFGPLIGRRFGPEYLLKLYLARAVVGSIFYLLHQSYKSQTSKGQKVYHFLLGSVNHSRDMALRVLDIQVNFNLAMMIKGASAAVYAIVLLYVFLFPRATIYKDFSLRVPAYQMEDSNISGSAHLGGAVVAAIAWARIKKRIFEFH</sequence>
<comment type="similarity">
    <text evidence="2">Belongs to the peptidase S54 family.</text>
</comment>
<evidence type="ECO:0000256" key="2">
    <source>
        <dbReference type="ARBA" id="ARBA00009045"/>
    </source>
</evidence>
<dbReference type="Pfam" id="PF01694">
    <property type="entry name" value="Rhomboid"/>
    <property type="match status" value="1"/>
</dbReference>
<keyword evidence="10" id="KW-1185">Reference proteome</keyword>
<keyword evidence="6 7" id="KW-0472">Membrane</keyword>
<evidence type="ECO:0000256" key="7">
    <source>
        <dbReference type="SAM" id="Phobius"/>
    </source>
</evidence>
<feature type="domain" description="Peptidase S54 rhomboid" evidence="8">
    <location>
        <begin position="73"/>
        <end position="231"/>
    </location>
</feature>
<keyword evidence="4" id="KW-0378">Hydrolase</keyword>
<evidence type="ECO:0000256" key="6">
    <source>
        <dbReference type="ARBA" id="ARBA00023136"/>
    </source>
</evidence>
<protein>
    <recommendedName>
        <fullName evidence="8">Peptidase S54 rhomboid domain-containing protein</fullName>
    </recommendedName>
</protein>